<protein>
    <submittedName>
        <fullName evidence="1">Uncharacterized protein</fullName>
    </submittedName>
</protein>
<evidence type="ECO:0000313" key="1">
    <source>
        <dbReference type="EMBL" id="AUO78966.1"/>
    </source>
</evidence>
<reference evidence="1 2" key="1">
    <citation type="submission" date="2017-07" db="EMBL/GenBank/DDBJ databases">
        <title>Characterization of ecologically diverse viruses infecting co-occurring strains of cosmopolitan hyperhalophilic Bacteroidetes.</title>
        <authorList>
            <person name="Villamor J."/>
            <person name="Ramos-Barbero M.D."/>
            <person name="Gonzalez-Torres P."/>
            <person name="Gabaldon T."/>
            <person name="Rollesso-Mora R."/>
            <person name="Meseguer I."/>
            <person name="Martinez-Garcia M."/>
            <person name="Santos F."/>
            <person name="Anton J."/>
        </authorList>
    </citation>
    <scope>NUCLEOTIDE SEQUENCE [LARGE SCALE GENOMIC DNA]</scope>
</reference>
<dbReference type="KEGG" id="vg:40236193"/>
<dbReference type="EMBL" id="MF580956">
    <property type="protein sequence ID" value="AUO78966.1"/>
    <property type="molecule type" value="Genomic_DNA"/>
</dbReference>
<evidence type="ECO:0000313" key="2">
    <source>
        <dbReference type="Proteomes" id="UP000241693"/>
    </source>
</evidence>
<proteinExistence type="predicted"/>
<name>A0A2I6UGC2_9CAUD</name>
<dbReference type="Proteomes" id="UP000241693">
    <property type="component" value="Segment"/>
</dbReference>
<dbReference type="RefSeq" id="YP_009639401.1">
    <property type="nucleotide sequence ID" value="NC_042349.1"/>
</dbReference>
<dbReference type="GeneID" id="40236193"/>
<sequence length="274" mass="31583">METINLTNDLPFSQIGTFSLVPHLGEEFSVSFDEVKRVETPEGSETYTPLPHAKAFTMVKEALSDVGMHVMGEFHALARSGQRYMALMPVMPQKPWGLLSDYFPVVGVRNSHDKQFAFELLVGSGIYGMENLYFSDAEAVGMRRHINLTDERLYDSISDAVFSLPVDFESQERRFEFYRDTEIPNRKTLHHLIFEIYEEGIIPPTFMPKVKDAWMNPPHKTMNKYGDSVWKLLNAVLFARREKYVFFQPNRNEELSEMLDAFAGYKPDLFVPTS</sequence>
<accession>A0A2I6UGC2</accession>
<keyword evidence="2" id="KW-1185">Reference proteome</keyword>
<organism evidence="1 2">
    <name type="scientific">Salinibacter phage M8CC-19</name>
    <dbReference type="NCBI Taxonomy" id="2681613"/>
    <lineage>
        <taxon>Viruses</taxon>
        <taxon>Duplodnaviria</taxon>
        <taxon>Heunggongvirae</taxon>
        <taxon>Uroviricota</taxon>
        <taxon>Caudoviricetes</taxon>
        <taxon>Kryptosalinivirus</taxon>
        <taxon>Kryptosalinivirus M8CC19</taxon>
    </lineage>
</organism>